<proteinExistence type="predicted"/>
<evidence type="ECO:0000313" key="1">
    <source>
        <dbReference type="EMBL" id="EEF23185.1"/>
    </source>
</evidence>
<dbReference type="InParanoid" id="B9TLT0"/>
<dbReference type="AlphaFoldDB" id="B9TLT0"/>
<gene>
    <name evidence="1" type="ORF">RCOM_1822650</name>
</gene>
<evidence type="ECO:0000313" key="2">
    <source>
        <dbReference type="Proteomes" id="UP000008311"/>
    </source>
</evidence>
<accession>B9TLT0</accession>
<organism evidence="1 2">
    <name type="scientific">Ricinus communis</name>
    <name type="common">Castor bean</name>
    <dbReference type="NCBI Taxonomy" id="3988"/>
    <lineage>
        <taxon>Eukaryota</taxon>
        <taxon>Viridiplantae</taxon>
        <taxon>Streptophyta</taxon>
        <taxon>Embryophyta</taxon>
        <taxon>Tracheophyta</taxon>
        <taxon>Spermatophyta</taxon>
        <taxon>Magnoliopsida</taxon>
        <taxon>eudicotyledons</taxon>
        <taxon>Gunneridae</taxon>
        <taxon>Pentapetalae</taxon>
        <taxon>rosids</taxon>
        <taxon>fabids</taxon>
        <taxon>Malpighiales</taxon>
        <taxon>Euphorbiaceae</taxon>
        <taxon>Acalyphoideae</taxon>
        <taxon>Acalypheae</taxon>
        <taxon>Ricinus</taxon>
    </lineage>
</organism>
<reference evidence="2" key="1">
    <citation type="journal article" date="2010" name="Nat. Biotechnol.">
        <title>Draft genome sequence of the oilseed species Ricinus communis.</title>
        <authorList>
            <person name="Chan A.P."/>
            <person name="Crabtree J."/>
            <person name="Zhao Q."/>
            <person name="Lorenzi H."/>
            <person name="Orvis J."/>
            <person name="Puiu D."/>
            <person name="Melake-Berhan A."/>
            <person name="Jones K.M."/>
            <person name="Redman J."/>
            <person name="Chen G."/>
            <person name="Cahoon E.B."/>
            <person name="Gedil M."/>
            <person name="Stanke M."/>
            <person name="Haas B.J."/>
            <person name="Wortman J.R."/>
            <person name="Fraser-Liggett C.M."/>
            <person name="Ravel J."/>
            <person name="Rabinowicz P.D."/>
        </authorList>
    </citation>
    <scope>NUCLEOTIDE SEQUENCE [LARGE SCALE GENOMIC DNA]</scope>
    <source>
        <strain evidence="2">cv. Hale</strain>
    </source>
</reference>
<name>B9TLT0_RICCO</name>
<dbReference type="Proteomes" id="UP000008311">
    <property type="component" value="Unassembled WGS sequence"/>
</dbReference>
<sequence length="56" mass="6363">TRRKLTCAVQSGFENRAFISQGNAMSDLNIMGNAAFDSRLMAQRHLQWMSNDEMLV</sequence>
<dbReference type="EMBL" id="EQ987386">
    <property type="protein sequence ID" value="EEF23185.1"/>
    <property type="molecule type" value="Genomic_DNA"/>
</dbReference>
<feature type="non-terminal residue" evidence="1">
    <location>
        <position position="1"/>
    </location>
</feature>
<protein>
    <submittedName>
        <fullName evidence="1">Uncharacterized protein</fullName>
    </submittedName>
</protein>
<keyword evidence="2" id="KW-1185">Reference proteome</keyword>